<keyword evidence="2" id="KW-0699">rRNA-binding</keyword>
<dbReference type="EMBL" id="JBGUBD010000003">
    <property type="protein sequence ID" value="MFA9477690.1"/>
    <property type="molecule type" value="Genomic_DNA"/>
</dbReference>
<dbReference type="PANTHER" id="PTHR42908:SF8">
    <property type="entry name" value="TR-TYPE G DOMAIN-CONTAINING PROTEIN"/>
    <property type="match status" value="1"/>
</dbReference>
<dbReference type="InterPro" id="IPR035647">
    <property type="entry name" value="EFG_III/V"/>
</dbReference>
<feature type="binding site" evidence="2">
    <location>
        <begin position="16"/>
        <end position="21"/>
    </location>
    <ligand>
        <name>GTP</name>
        <dbReference type="ChEBI" id="CHEBI:37565"/>
    </ligand>
</feature>
<comment type="function">
    <text evidence="2">A 50S ribosomal subunit assembly protein with GTPase activity, required for 50S subunit assembly at low temperatures, may also play a role in translation. Binds GTP and analogs. Binds the 70S ribosome between the 30S and 50S subunits, in a similar position as ribosome-bound EF-G; it contacts a number of ribosomal proteins, both rRNAs and the A-site tRNA.</text>
</comment>
<dbReference type="Gene3D" id="2.40.50.250">
    <property type="entry name" value="bipa protein"/>
    <property type="match status" value="1"/>
</dbReference>
<comment type="subcellular location">
    <subcellularLocation>
        <location evidence="2">Cytoplasm</location>
    </subcellularLocation>
    <text evidence="2">Binds to ribosomes.</text>
</comment>
<dbReference type="SUPFAM" id="SSF54980">
    <property type="entry name" value="EF-G C-terminal domain-like"/>
    <property type="match status" value="2"/>
</dbReference>
<dbReference type="InterPro" id="IPR035651">
    <property type="entry name" value="BipA_V"/>
</dbReference>
<evidence type="ECO:0000313" key="5">
    <source>
        <dbReference type="Proteomes" id="UP001575105"/>
    </source>
</evidence>
<keyword evidence="2" id="KW-0820">tRNA-binding</keyword>
<dbReference type="Proteomes" id="UP001575105">
    <property type="component" value="Unassembled WGS sequence"/>
</dbReference>
<dbReference type="InterPro" id="IPR000795">
    <property type="entry name" value="T_Tr_GTP-bd_dom"/>
</dbReference>
<keyword evidence="2" id="KW-0547">Nucleotide-binding</keyword>
<comment type="subunit">
    <text evidence="2">Monomer.</text>
</comment>
<proteinExistence type="inferred from homology"/>
<dbReference type="InterPro" id="IPR048876">
    <property type="entry name" value="BipA_C"/>
</dbReference>
<keyword evidence="2" id="KW-0378">Hydrolase</keyword>
<keyword evidence="2" id="KW-0963">Cytoplasm</keyword>
<dbReference type="InterPro" id="IPR006298">
    <property type="entry name" value="BipA"/>
</dbReference>
<dbReference type="CDD" id="cd03710">
    <property type="entry name" value="BipA_TypA_C"/>
    <property type="match status" value="1"/>
</dbReference>
<dbReference type="InterPro" id="IPR027417">
    <property type="entry name" value="P-loop_NTPase"/>
</dbReference>
<feature type="binding site" evidence="2">
    <location>
        <begin position="140"/>
        <end position="143"/>
    </location>
    <ligand>
        <name>GTP</name>
        <dbReference type="ChEBI" id="CHEBI:37565"/>
    </ligand>
</feature>
<evidence type="ECO:0000259" key="3">
    <source>
        <dbReference type="PROSITE" id="PS51722"/>
    </source>
</evidence>
<accession>A0ABV4U271</accession>
<dbReference type="Gene3D" id="2.40.30.10">
    <property type="entry name" value="Translation factors"/>
    <property type="match status" value="1"/>
</dbReference>
<dbReference type="CDD" id="cd03691">
    <property type="entry name" value="BipA_TypA_II"/>
    <property type="match status" value="1"/>
</dbReference>
<dbReference type="InterPro" id="IPR047043">
    <property type="entry name" value="BipA_III"/>
</dbReference>
<dbReference type="Pfam" id="PF21018">
    <property type="entry name" value="BipA_C"/>
    <property type="match status" value="1"/>
</dbReference>
<dbReference type="Gene3D" id="3.40.50.300">
    <property type="entry name" value="P-loop containing nucleotide triphosphate hydrolases"/>
    <property type="match status" value="1"/>
</dbReference>
<comment type="similarity">
    <text evidence="2">Belongs to the TRAFAC class translation factor GTPase superfamily. Classic translation factor GTPase family. BipA subfamily.</text>
</comment>
<dbReference type="InterPro" id="IPR000640">
    <property type="entry name" value="EFG_V-like"/>
</dbReference>
<reference evidence="4 5" key="1">
    <citation type="submission" date="2024-08" db="EMBL/GenBank/DDBJ databases">
        <title>Whole-genome sequencing of halo(alkali)philic microorganisms from hypersaline lakes.</title>
        <authorList>
            <person name="Sorokin D.Y."/>
            <person name="Merkel A.Y."/>
            <person name="Messina E."/>
            <person name="Yakimov M."/>
        </authorList>
    </citation>
    <scope>NUCLEOTIDE SEQUENCE [LARGE SCALE GENOMIC DNA]</scope>
    <source>
        <strain evidence="4 5">AB-hyl4</strain>
    </source>
</reference>
<keyword evidence="2" id="KW-0694">RNA-binding</keyword>
<dbReference type="NCBIfam" id="TIGR00231">
    <property type="entry name" value="small_GTP"/>
    <property type="match status" value="1"/>
</dbReference>
<dbReference type="Gene3D" id="3.30.70.240">
    <property type="match status" value="1"/>
</dbReference>
<dbReference type="InterPro" id="IPR042116">
    <property type="entry name" value="TypA/BipA_C"/>
</dbReference>
<feature type="domain" description="Tr-type G" evidence="3">
    <location>
        <begin position="4"/>
        <end position="212"/>
    </location>
</feature>
<protein>
    <recommendedName>
        <fullName evidence="2">Large ribosomal subunit assembly factor BipA</fullName>
        <ecNumber evidence="2">3.6.5.-</ecNumber>
    </recommendedName>
    <alternativeName>
        <fullName evidence="2">GTP-binding protein BipA</fullName>
    </alternativeName>
</protein>
<evidence type="ECO:0000256" key="1">
    <source>
        <dbReference type="ARBA" id="ARBA00023134"/>
    </source>
</evidence>
<dbReference type="InterPro" id="IPR004161">
    <property type="entry name" value="EFTu-like_2"/>
</dbReference>
<dbReference type="NCBIfam" id="TIGR01394">
    <property type="entry name" value="TypA_BipA"/>
    <property type="match status" value="1"/>
</dbReference>
<comment type="catalytic activity">
    <reaction evidence="2">
        <text>GTP + H2O = GDP + phosphate + H(+)</text>
        <dbReference type="Rhea" id="RHEA:19669"/>
        <dbReference type="ChEBI" id="CHEBI:15377"/>
        <dbReference type="ChEBI" id="CHEBI:15378"/>
        <dbReference type="ChEBI" id="CHEBI:37565"/>
        <dbReference type="ChEBI" id="CHEBI:43474"/>
        <dbReference type="ChEBI" id="CHEBI:58189"/>
    </reaction>
</comment>
<dbReference type="SUPFAM" id="SSF50447">
    <property type="entry name" value="Translation proteins"/>
    <property type="match status" value="1"/>
</dbReference>
<evidence type="ECO:0000313" key="4">
    <source>
        <dbReference type="EMBL" id="MFA9477690.1"/>
    </source>
</evidence>
<dbReference type="InterPro" id="IPR047042">
    <property type="entry name" value="BipA_II"/>
</dbReference>
<dbReference type="Pfam" id="PF00009">
    <property type="entry name" value="GTP_EFTU"/>
    <property type="match status" value="1"/>
</dbReference>
<dbReference type="Pfam" id="PF00679">
    <property type="entry name" value="EFG_C"/>
    <property type="match status" value="1"/>
</dbReference>
<sequence>MSADHLRNVAIIAHVDHGKTTLVDQLLYQSGMFRNEDLDKLAGGQHGLVMDSNDLERERGITILAKNCAVAYTTPDGEKYKINLIDTPGHADFGGEVERVLKMADGVLLVVDAFEGPMPQTRFVLGKALEHKLKPVVVVNKIDRPDARPDDVVNEVFDLLVELEADDESLDFPVIYASAKEGWASRDVDERGENMKVLYDAIIEQVPAPSPEEADATAPPQMLVTSLDYSDYVGRIAIGRVFAGTLKPGMQVTVIDRAGKHTQQRILKTLQFSGLGRVDVDHVVAGDICAIVGLDPIDIGNTIACAESPEALPVIEIDEPTLHMTFRVNDSPFAGREGQYVTSRQIAARLEKELRSNVALRVEQGETPEQFRVSGRGLMHIGVVIENMRREGFELAIGKPRVITKEVDGKTHEPVELLVVDCPSECQSSVMSLVGDRRAELLKMDAKAGTSGFAHMEFTIPARGLMGLRSRMLTATQGRAIMHHVLLRYEPLRGEIPGAERSQGVLISSEAGQVTAYALDALYDRGFFFVSPGDQVYEGQVIGEHNRENDLVVNAVKGKKLSNVRASGKDDAAQVRPARKMSLEACLEYIDEDELVEVTPESIRIRKKLIKESDRRRDQRRAKSLAEA</sequence>
<dbReference type="PANTHER" id="PTHR42908">
    <property type="entry name" value="TRANSLATION ELONGATION FACTOR-RELATED"/>
    <property type="match status" value="1"/>
</dbReference>
<organism evidence="4 5">
    <name type="scientific">Natronomicrosphaera hydrolytica</name>
    <dbReference type="NCBI Taxonomy" id="3242702"/>
    <lineage>
        <taxon>Bacteria</taxon>
        <taxon>Pseudomonadati</taxon>
        <taxon>Planctomycetota</taxon>
        <taxon>Phycisphaerae</taxon>
        <taxon>Phycisphaerales</taxon>
        <taxon>Phycisphaeraceae</taxon>
        <taxon>Natronomicrosphaera</taxon>
    </lineage>
</organism>
<evidence type="ECO:0000256" key="2">
    <source>
        <dbReference type="HAMAP-Rule" id="MF_00849"/>
    </source>
</evidence>
<comment type="caution">
    <text evidence="4">The sequence shown here is derived from an EMBL/GenBank/DDBJ whole genome shotgun (WGS) entry which is preliminary data.</text>
</comment>
<dbReference type="InterPro" id="IPR005225">
    <property type="entry name" value="Small_GTP-bd"/>
</dbReference>
<dbReference type="RefSeq" id="WP_425344617.1">
    <property type="nucleotide sequence ID" value="NZ_JBGUBD010000003.1"/>
</dbReference>
<keyword evidence="5" id="KW-1185">Reference proteome</keyword>
<dbReference type="SUPFAM" id="SSF52540">
    <property type="entry name" value="P-loop containing nucleoside triphosphate hydrolases"/>
    <property type="match status" value="1"/>
</dbReference>
<dbReference type="InterPro" id="IPR047041">
    <property type="entry name" value="BipA_GTP-bd_dom"/>
</dbReference>
<name>A0ABV4U271_9BACT</name>
<dbReference type="InterPro" id="IPR009000">
    <property type="entry name" value="Transl_B-barrel_sf"/>
</dbReference>
<gene>
    <name evidence="4" type="primary">typA</name>
    <name evidence="2" type="synonym">bipA</name>
    <name evidence="4" type="ORF">ACERK3_05210</name>
</gene>
<dbReference type="Pfam" id="PF03144">
    <property type="entry name" value="GTP_EFTU_D2"/>
    <property type="match status" value="1"/>
</dbReference>
<dbReference type="Gene3D" id="3.30.70.870">
    <property type="entry name" value="Elongation Factor G (Translational Gtpase), domain 3"/>
    <property type="match status" value="1"/>
</dbReference>
<dbReference type="PRINTS" id="PR00315">
    <property type="entry name" value="ELONGATNFCT"/>
</dbReference>
<dbReference type="CDD" id="cd16263">
    <property type="entry name" value="BipA_III"/>
    <property type="match status" value="1"/>
</dbReference>
<dbReference type="EC" id="3.6.5.-" evidence="2"/>
<dbReference type="HAMAP" id="MF_00849">
    <property type="entry name" value="BipA"/>
    <property type="match status" value="1"/>
</dbReference>
<dbReference type="CDD" id="cd01891">
    <property type="entry name" value="TypA_BipA"/>
    <property type="match status" value="1"/>
</dbReference>
<keyword evidence="2" id="KW-0690">Ribosome biogenesis</keyword>
<dbReference type="PROSITE" id="PS51722">
    <property type="entry name" value="G_TR_2"/>
    <property type="match status" value="1"/>
</dbReference>
<keyword evidence="1 2" id="KW-0342">GTP-binding</keyword>